<dbReference type="PANTHER" id="PTHR42090:SF1">
    <property type="match status" value="1"/>
</dbReference>
<dbReference type="AlphaFoldDB" id="A0A166Z189"/>
<keyword evidence="3" id="KW-1185">Reference proteome</keyword>
<protein>
    <submittedName>
        <fullName evidence="2">Uncharacterized protein</fullName>
    </submittedName>
</protein>
<sequence>MASQALRTLNLRAAAARPSFAAAPAASRTFTRAAARRYAYKDTQDRESLNPSGTEGTKTGRDSDVAHEKEAFDPSTTRPGSEKSEADGDALDVSGANQAASKPQGDKAGGDGGAGKETRKGGKSGGASTPKAGRV</sequence>
<accession>A0A166Z189</accession>
<evidence type="ECO:0000313" key="2">
    <source>
        <dbReference type="EMBL" id="KZL78301.1"/>
    </source>
</evidence>
<gene>
    <name evidence="2" type="ORF">CT0861_12002</name>
</gene>
<comment type="caution">
    <text evidence="2">The sequence shown here is derived from an EMBL/GenBank/DDBJ whole genome shotgun (WGS) entry which is preliminary data.</text>
</comment>
<feature type="region of interest" description="Disordered" evidence="1">
    <location>
        <begin position="1"/>
        <end position="135"/>
    </location>
</feature>
<name>A0A166Z189_9PEZI</name>
<feature type="compositionally biased region" description="Basic and acidic residues" evidence="1">
    <location>
        <begin position="104"/>
        <end position="120"/>
    </location>
</feature>
<feature type="compositionally biased region" description="Basic and acidic residues" evidence="1">
    <location>
        <begin position="58"/>
        <end position="72"/>
    </location>
</feature>
<dbReference type="EMBL" id="LFIV01000003">
    <property type="protein sequence ID" value="KZL78301.1"/>
    <property type="molecule type" value="Genomic_DNA"/>
</dbReference>
<evidence type="ECO:0000313" key="3">
    <source>
        <dbReference type="Proteomes" id="UP000076552"/>
    </source>
</evidence>
<reference evidence="2 3" key="1">
    <citation type="submission" date="2015-06" db="EMBL/GenBank/DDBJ databases">
        <title>Survival trade-offs in plant roots during colonization by closely related pathogenic and mutualistic fungi.</title>
        <authorList>
            <person name="Hacquard S."/>
            <person name="Kracher B."/>
            <person name="Hiruma K."/>
            <person name="Weinman A."/>
            <person name="Muench P."/>
            <person name="Garrido Oter R."/>
            <person name="Ver Loren van Themaat E."/>
            <person name="Dallerey J.-F."/>
            <person name="Damm U."/>
            <person name="Henrissat B."/>
            <person name="Lespinet O."/>
            <person name="Thon M."/>
            <person name="Kemen E."/>
            <person name="McHardy A.C."/>
            <person name="Schulze-Lefert P."/>
            <person name="O'Connell R.J."/>
        </authorList>
    </citation>
    <scope>NUCLEOTIDE SEQUENCE [LARGE SCALE GENOMIC DNA]</scope>
    <source>
        <strain evidence="2 3">0861</strain>
    </source>
</reference>
<feature type="compositionally biased region" description="Basic and acidic residues" evidence="1">
    <location>
        <begin position="39"/>
        <end position="48"/>
    </location>
</feature>
<dbReference type="PANTHER" id="PTHR42090">
    <property type="match status" value="1"/>
</dbReference>
<dbReference type="OrthoDB" id="423498at2759"/>
<dbReference type="Proteomes" id="UP000076552">
    <property type="component" value="Unassembled WGS sequence"/>
</dbReference>
<dbReference type="STRING" id="708197.A0A166Z189"/>
<proteinExistence type="predicted"/>
<feature type="compositionally biased region" description="Low complexity" evidence="1">
    <location>
        <begin position="1"/>
        <end position="37"/>
    </location>
</feature>
<evidence type="ECO:0000256" key="1">
    <source>
        <dbReference type="SAM" id="MobiDB-lite"/>
    </source>
</evidence>
<organism evidence="2 3">
    <name type="scientific">Colletotrichum tofieldiae</name>
    <dbReference type="NCBI Taxonomy" id="708197"/>
    <lineage>
        <taxon>Eukaryota</taxon>
        <taxon>Fungi</taxon>
        <taxon>Dikarya</taxon>
        <taxon>Ascomycota</taxon>
        <taxon>Pezizomycotina</taxon>
        <taxon>Sordariomycetes</taxon>
        <taxon>Hypocreomycetidae</taxon>
        <taxon>Glomerellales</taxon>
        <taxon>Glomerellaceae</taxon>
        <taxon>Colletotrichum</taxon>
        <taxon>Colletotrichum spaethianum species complex</taxon>
    </lineage>
</organism>